<evidence type="ECO:0000313" key="2">
    <source>
        <dbReference type="EMBL" id="BAR53378.1"/>
    </source>
</evidence>
<organism evidence="2 3">
    <name type="scientific">Bradyrhizobium diazoefficiens</name>
    <dbReference type="NCBI Taxonomy" id="1355477"/>
    <lineage>
        <taxon>Bacteria</taxon>
        <taxon>Pseudomonadati</taxon>
        <taxon>Pseudomonadota</taxon>
        <taxon>Alphaproteobacteria</taxon>
        <taxon>Hyphomicrobiales</taxon>
        <taxon>Nitrobacteraceae</taxon>
        <taxon>Bradyrhizobium</taxon>
    </lineage>
</organism>
<keyword evidence="1" id="KW-0472">Membrane</keyword>
<keyword evidence="1" id="KW-0812">Transmembrane</keyword>
<evidence type="ECO:0000313" key="3">
    <source>
        <dbReference type="Proteomes" id="UP000063308"/>
    </source>
</evidence>
<dbReference type="Proteomes" id="UP000063308">
    <property type="component" value="Chromosome"/>
</dbReference>
<reference evidence="2 3" key="1">
    <citation type="submission" date="2014-11" db="EMBL/GenBank/DDBJ databases">
        <title>Symbiosis island explosion on the genome of extra-slow-growing strains of soybean bradyrhizobia with massive insertion sequences.</title>
        <authorList>
            <person name="Iida T."/>
            <person name="Minamisawa K."/>
        </authorList>
    </citation>
    <scope>NUCLEOTIDE SEQUENCE [LARGE SCALE GENOMIC DNA]</scope>
    <source>
        <strain evidence="2 3">NK6</strain>
    </source>
</reference>
<keyword evidence="1" id="KW-1133">Transmembrane helix</keyword>
<sequence>MRPTTPKENARIAAGAITAVVMTAMLFVIALALLLPQ</sequence>
<proteinExistence type="predicted"/>
<feature type="transmembrane region" description="Helical" evidence="1">
    <location>
        <begin position="12"/>
        <end position="35"/>
    </location>
</feature>
<name>A0A0E4FQE5_9BRAD</name>
<dbReference type="EMBL" id="AP014685">
    <property type="protein sequence ID" value="BAR53378.1"/>
    <property type="molecule type" value="Genomic_DNA"/>
</dbReference>
<gene>
    <name evidence="2" type="ORF">NK6_190</name>
</gene>
<protein>
    <submittedName>
        <fullName evidence="2">Uncharacterized protein</fullName>
    </submittedName>
</protein>
<accession>A0A0E4FQE5</accession>
<evidence type="ECO:0000256" key="1">
    <source>
        <dbReference type="SAM" id="Phobius"/>
    </source>
</evidence>
<dbReference type="AlphaFoldDB" id="A0A0E4FQE5"/>